<organism evidence="1 2">
    <name type="scientific">Candidatus Mycosynbacter amalyticus</name>
    <dbReference type="NCBI Taxonomy" id="2665156"/>
    <lineage>
        <taxon>Bacteria</taxon>
        <taxon>Candidatus Saccharimonadota</taxon>
        <taxon>Candidatus Saccharimonadota incertae sedis</taxon>
        <taxon>Candidatus Mycosynbacter</taxon>
    </lineage>
</organism>
<name>A0A857MLH4_9BACT</name>
<dbReference type="RefSeq" id="WP_260762618.1">
    <property type="nucleotide sequence ID" value="NZ_CP045921.1"/>
</dbReference>
<evidence type="ECO:0000313" key="1">
    <source>
        <dbReference type="EMBL" id="QHN42948.1"/>
    </source>
</evidence>
<keyword evidence="2" id="KW-1185">Reference proteome</keyword>
<accession>A0A857MLH4</accession>
<dbReference type="AlphaFoldDB" id="A0A857MLH4"/>
<proteinExistence type="predicted"/>
<sequence length="72" mass="8101">MTNLSWNEIQGRATEFASKLQGETYEADNNSCEYAAAWGLMGYMTRAAVHDIQASMLAAPVSKWRDKRESLK</sequence>
<evidence type="ECO:0000313" key="2">
    <source>
        <dbReference type="Proteomes" id="UP001059824"/>
    </source>
</evidence>
<protein>
    <submittedName>
        <fullName evidence="1">Uncharacterized protein</fullName>
    </submittedName>
</protein>
<dbReference type="Proteomes" id="UP001059824">
    <property type="component" value="Chromosome"/>
</dbReference>
<gene>
    <name evidence="1" type="ORF">GII36_03725</name>
</gene>
<dbReference type="EMBL" id="CP045921">
    <property type="protein sequence ID" value="QHN42948.1"/>
    <property type="molecule type" value="Genomic_DNA"/>
</dbReference>
<dbReference type="KEGG" id="mama:GII36_03725"/>
<reference evidence="1" key="1">
    <citation type="journal article" date="2021" name="Nat. Microbiol.">
        <title>Cocultivation of an ultrasmall environmental parasitic bacterium with lytic ability against bacteria associated with wastewater foams.</title>
        <authorList>
            <person name="Batinovic S."/>
            <person name="Rose J.J.A."/>
            <person name="Ratcliffe J."/>
            <person name="Seviour R.J."/>
            <person name="Petrovski S."/>
        </authorList>
    </citation>
    <scope>NUCLEOTIDE SEQUENCE</scope>
    <source>
        <strain evidence="1">JR1</strain>
    </source>
</reference>